<evidence type="ECO:0000256" key="1">
    <source>
        <dbReference type="SAM" id="SignalP"/>
    </source>
</evidence>
<feature type="signal peptide" evidence="1">
    <location>
        <begin position="1"/>
        <end position="24"/>
    </location>
</feature>
<dbReference type="OrthoDB" id="7677610at2"/>
<keyword evidence="3" id="KW-1185">Reference proteome</keyword>
<dbReference type="Proteomes" id="UP000236959">
    <property type="component" value="Unassembled WGS sequence"/>
</dbReference>
<dbReference type="RefSeq" id="WP_103225361.1">
    <property type="nucleotide sequence ID" value="NZ_PPCN01000018.1"/>
</dbReference>
<protein>
    <submittedName>
        <fullName evidence="2">Uncharacterized protein</fullName>
    </submittedName>
</protein>
<dbReference type="PROSITE" id="PS51257">
    <property type="entry name" value="PROKAR_LIPOPROTEIN"/>
    <property type="match status" value="1"/>
</dbReference>
<feature type="chain" id="PRO_5015540758" evidence="1">
    <location>
        <begin position="25"/>
        <end position="143"/>
    </location>
</feature>
<dbReference type="AlphaFoldDB" id="A0A2S3UJY5"/>
<sequence>MHISRGFLTVALAGLACIGSLAIAPPEPARAELFYCKSTRTPQGNEPYCNFLLFDKSFTRHKQVIVAQGAVRDVDINGNYDVFCVLVQGHTGTPDQFDYRRQQCRQSDTGRNYQFPIKALNMRQGRNGFSSDAVQNLLPAQRW</sequence>
<evidence type="ECO:0000313" key="2">
    <source>
        <dbReference type="EMBL" id="POF28042.1"/>
    </source>
</evidence>
<dbReference type="EMBL" id="PPCN01000018">
    <property type="protein sequence ID" value="POF28042.1"/>
    <property type="molecule type" value="Genomic_DNA"/>
</dbReference>
<name>A0A2S3UJY5_9HYPH</name>
<reference evidence="2 3" key="1">
    <citation type="submission" date="2018-01" db="EMBL/GenBank/DDBJ databases">
        <title>Genomic Encyclopedia of Archaeal and Bacterial Type Strains, Phase II (KMG-II): from individual species to whole genera.</title>
        <authorList>
            <person name="Goeker M."/>
        </authorList>
    </citation>
    <scope>NUCLEOTIDE SEQUENCE [LARGE SCALE GENOMIC DNA]</scope>
    <source>
        <strain evidence="2 3">DSM 17023</strain>
    </source>
</reference>
<evidence type="ECO:0000313" key="3">
    <source>
        <dbReference type="Proteomes" id="UP000236959"/>
    </source>
</evidence>
<organism evidence="2 3">
    <name type="scientific">Roseibium marinum</name>
    <dbReference type="NCBI Taxonomy" id="281252"/>
    <lineage>
        <taxon>Bacteria</taxon>
        <taxon>Pseudomonadati</taxon>
        <taxon>Pseudomonadota</taxon>
        <taxon>Alphaproteobacteria</taxon>
        <taxon>Hyphomicrobiales</taxon>
        <taxon>Stappiaceae</taxon>
        <taxon>Roseibium</taxon>
    </lineage>
</organism>
<proteinExistence type="predicted"/>
<keyword evidence="1" id="KW-0732">Signal</keyword>
<comment type="caution">
    <text evidence="2">The sequence shown here is derived from an EMBL/GenBank/DDBJ whole genome shotgun (WGS) entry which is preliminary data.</text>
</comment>
<gene>
    <name evidence="2" type="ORF">CLV41_11846</name>
</gene>
<accession>A0A2S3UJY5</accession>